<comment type="caution">
    <text evidence="2">The sequence shown here is derived from an EMBL/GenBank/DDBJ whole genome shotgun (WGS) entry which is preliminary data.</text>
</comment>
<feature type="signal peptide" evidence="1">
    <location>
        <begin position="1"/>
        <end position="25"/>
    </location>
</feature>
<protein>
    <submittedName>
        <fullName evidence="2">SusD/RagB family nutrient-binding outer membrane lipoprotein</fullName>
    </submittedName>
</protein>
<dbReference type="Pfam" id="PF12771">
    <property type="entry name" value="SusD-like_2"/>
    <property type="match status" value="1"/>
</dbReference>
<keyword evidence="1" id="KW-0732">Signal</keyword>
<accession>A0ABP8GZ06</accession>
<gene>
    <name evidence="2" type="ORF">GCM10023184_24270</name>
</gene>
<organism evidence="2 3">
    <name type="scientific">Flaviaesturariibacter amylovorans</name>
    <dbReference type="NCBI Taxonomy" id="1084520"/>
    <lineage>
        <taxon>Bacteria</taxon>
        <taxon>Pseudomonadati</taxon>
        <taxon>Bacteroidota</taxon>
        <taxon>Chitinophagia</taxon>
        <taxon>Chitinophagales</taxon>
        <taxon>Chitinophagaceae</taxon>
        <taxon>Flaviaestuariibacter</taxon>
    </lineage>
</organism>
<name>A0ABP8GZ06_9BACT</name>
<feature type="chain" id="PRO_5045163447" evidence="1">
    <location>
        <begin position="26"/>
        <end position="485"/>
    </location>
</feature>
<proteinExistence type="predicted"/>
<dbReference type="EMBL" id="BAABGY010000007">
    <property type="protein sequence ID" value="GAA4332014.1"/>
    <property type="molecule type" value="Genomic_DNA"/>
</dbReference>
<sequence length="485" mass="53694">MINFKRTLLPAALGLLLAGSSCKKALDINQDPNNPAIGQGTPTIVFPAAVMSTAGRVGGDMAILGGIWAQYWTQSATANQYKYIDAYNVKSADFNGGYTELFAGALNDYQFVIGKANEQRNWKYLLMATVMKAYTYQVLVDLYDQVPYSEAFRGTANLQPKFDDGYSIYKSLLAEIDTALARDYHTGEFDTRDQQADIVFGGDMDRWEEFANTQKLKMYLRMVNKKPAEAQAGIEALYTAGARFLSTDAAIKSFVNQPDKSNPFYEYNVRSLNVSTNLRASRTLLTYLQANADTRRPVYYAGNNGLDQGDYGTTSSAGQNASVVNQSATDPVYFISAAESFFMQAEARERYFAGAGAKARYDQGVLAAFDQHDLDGTAFVNGAYAYPTAGTLDQKIEAISTQKWISFFGSHALEGFFEKNRTGYPRTSAVYSDNPAYVPGQFVVSRNAVTNNQLPKRLVFPDVERTRNRNTPAEVPITTPVWWAL</sequence>
<dbReference type="RefSeq" id="WP_345255998.1">
    <property type="nucleotide sequence ID" value="NZ_BAABGY010000007.1"/>
</dbReference>
<dbReference type="InterPro" id="IPR011990">
    <property type="entry name" value="TPR-like_helical_dom_sf"/>
</dbReference>
<evidence type="ECO:0000256" key="1">
    <source>
        <dbReference type="SAM" id="SignalP"/>
    </source>
</evidence>
<dbReference type="Proteomes" id="UP001501725">
    <property type="component" value="Unassembled WGS sequence"/>
</dbReference>
<evidence type="ECO:0000313" key="2">
    <source>
        <dbReference type="EMBL" id="GAA4332014.1"/>
    </source>
</evidence>
<dbReference type="SUPFAM" id="SSF48452">
    <property type="entry name" value="TPR-like"/>
    <property type="match status" value="1"/>
</dbReference>
<reference evidence="3" key="1">
    <citation type="journal article" date="2019" name="Int. J. Syst. Evol. Microbiol.">
        <title>The Global Catalogue of Microorganisms (GCM) 10K type strain sequencing project: providing services to taxonomists for standard genome sequencing and annotation.</title>
        <authorList>
            <consortium name="The Broad Institute Genomics Platform"/>
            <consortium name="The Broad Institute Genome Sequencing Center for Infectious Disease"/>
            <person name="Wu L."/>
            <person name="Ma J."/>
        </authorList>
    </citation>
    <scope>NUCLEOTIDE SEQUENCE [LARGE SCALE GENOMIC DNA]</scope>
    <source>
        <strain evidence="3">JCM 17919</strain>
    </source>
</reference>
<evidence type="ECO:0000313" key="3">
    <source>
        <dbReference type="Proteomes" id="UP001501725"/>
    </source>
</evidence>
<dbReference type="Gene3D" id="1.25.40.390">
    <property type="match status" value="1"/>
</dbReference>
<dbReference type="InterPro" id="IPR041662">
    <property type="entry name" value="SusD-like_2"/>
</dbReference>
<keyword evidence="2" id="KW-0449">Lipoprotein</keyword>
<keyword evidence="3" id="KW-1185">Reference proteome</keyword>
<dbReference type="PROSITE" id="PS51257">
    <property type="entry name" value="PROKAR_LIPOPROTEIN"/>
    <property type="match status" value="1"/>
</dbReference>